<reference evidence="2 3" key="1">
    <citation type="submission" date="2021-06" db="EMBL/GenBank/DDBJ databases">
        <authorList>
            <person name="Kallberg Y."/>
            <person name="Tangrot J."/>
            <person name="Rosling A."/>
        </authorList>
    </citation>
    <scope>NUCLEOTIDE SEQUENCE [LARGE SCALE GENOMIC DNA]</scope>
    <source>
        <strain evidence="2 3">120-4 pot B 10/14</strain>
    </source>
</reference>
<feature type="compositionally biased region" description="Low complexity" evidence="1">
    <location>
        <begin position="190"/>
        <end position="202"/>
    </location>
</feature>
<feature type="compositionally biased region" description="Basic and acidic residues" evidence="1">
    <location>
        <begin position="204"/>
        <end position="234"/>
    </location>
</feature>
<feature type="non-terminal residue" evidence="2">
    <location>
        <position position="246"/>
    </location>
</feature>
<accession>A0ABN7WC70</accession>
<name>A0ABN7WC70_GIGMA</name>
<evidence type="ECO:0000313" key="2">
    <source>
        <dbReference type="EMBL" id="CAG8826846.1"/>
    </source>
</evidence>
<feature type="region of interest" description="Disordered" evidence="1">
    <location>
        <begin position="46"/>
        <end position="78"/>
    </location>
</feature>
<evidence type="ECO:0000313" key="3">
    <source>
        <dbReference type="Proteomes" id="UP000789901"/>
    </source>
</evidence>
<feature type="compositionally biased region" description="Basic and acidic residues" evidence="1">
    <location>
        <begin position="1"/>
        <end position="21"/>
    </location>
</feature>
<evidence type="ECO:0000256" key="1">
    <source>
        <dbReference type="SAM" id="MobiDB-lite"/>
    </source>
</evidence>
<feature type="compositionally biased region" description="Acidic residues" evidence="1">
    <location>
        <begin position="237"/>
        <end position="246"/>
    </location>
</feature>
<dbReference type="EMBL" id="CAJVQB010038962">
    <property type="protein sequence ID" value="CAG8826846.1"/>
    <property type="molecule type" value="Genomic_DNA"/>
</dbReference>
<gene>
    <name evidence="2" type="ORF">GMARGA_LOCUS29238</name>
</gene>
<comment type="caution">
    <text evidence="2">The sequence shown here is derived from an EMBL/GenBank/DDBJ whole genome shotgun (WGS) entry which is preliminary data.</text>
</comment>
<feature type="region of interest" description="Disordered" evidence="1">
    <location>
        <begin position="1"/>
        <end position="23"/>
    </location>
</feature>
<feature type="region of interest" description="Disordered" evidence="1">
    <location>
        <begin position="133"/>
        <end position="246"/>
    </location>
</feature>
<dbReference type="Proteomes" id="UP000789901">
    <property type="component" value="Unassembled WGS sequence"/>
</dbReference>
<protein>
    <submittedName>
        <fullName evidence="2">20557_t:CDS:1</fullName>
    </submittedName>
</protein>
<organism evidence="2 3">
    <name type="scientific">Gigaspora margarita</name>
    <dbReference type="NCBI Taxonomy" id="4874"/>
    <lineage>
        <taxon>Eukaryota</taxon>
        <taxon>Fungi</taxon>
        <taxon>Fungi incertae sedis</taxon>
        <taxon>Mucoromycota</taxon>
        <taxon>Glomeromycotina</taxon>
        <taxon>Glomeromycetes</taxon>
        <taxon>Diversisporales</taxon>
        <taxon>Gigasporaceae</taxon>
        <taxon>Gigaspora</taxon>
    </lineage>
</organism>
<sequence>MKSGRLREELDKNKNGIERMKKAGQKGSTITLYWISAGGRTIRIDVRRKESEKAKKGRKKNKTHDNRLKNENMVNESQVPIMELKHAELKKNRVQEALTDSSSLNTSWADNTEATYGKGGSLGQSKLIENSFLSSSGRSEDLMVDQIEGSRTNPDNVMSDIGSEEQQINRRKGKTGITKYKQGQRKEGSNLENTSLNTNNNSDKAAETTKESEDSRKMNSEGKEGENLQEKKQENNNTEDQEMIEA</sequence>
<keyword evidence="3" id="KW-1185">Reference proteome</keyword>
<proteinExistence type="predicted"/>